<dbReference type="GeneID" id="13887263"/>
<gene>
    <name evidence="8" type="primary">KAFR0G02510</name>
    <name evidence="8" type="ORF">KAFR_0G02510</name>
</gene>
<dbReference type="KEGG" id="kaf:KAFR_0G02510"/>
<dbReference type="GO" id="GO:0106095">
    <property type="term" value="C:m7G(5')pppN diphosphatase complex"/>
    <property type="evidence" value="ECO:0007669"/>
    <property type="project" value="EnsemblFungi"/>
</dbReference>
<evidence type="ECO:0000313" key="9">
    <source>
        <dbReference type="Proteomes" id="UP000005220"/>
    </source>
</evidence>
<evidence type="ECO:0000256" key="1">
    <source>
        <dbReference type="ARBA" id="ARBA00004201"/>
    </source>
</evidence>
<dbReference type="GO" id="GO:0005634">
    <property type="term" value="C:nucleus"/>
    <property type="evidence" value="ECO:0007669"/>
    <property type="project" value="TreeGrafter"/>
</dbReference>
<comment type="subcellular location">
    <subcellularLocation>
        <location evidence="1">Cytoplasm</location>
        <location evidence="1">P-body</location>
    </subcellularLocation>
    <subcellularLocation>
        <location evidence="2">Cytoplasm</location>
        <location evidence="2">Perinuclear region</location>
    </subcellularLocation>
</comment>
<dbReference type="GO" id="GO:0006979">
    <property type="term" value="P:response to oxidative stress"/>
    <property type="evidence" value="ECO:0007669"/>
    <property type="project" value="EnsemblFungi"/>
</dbReference>
<dbReference type="GO" id="GO:0048471">
    <property type="term" value="C:perinuclear region of cytoplasm"/>
    <property type="evidence" value="ECO:0007669"/>
    <property type="project" value="UniProtKB-SubCell"/>
</dbReference>
<protein>
    <recommendedName>
        <fullName evidence="10">HIT domain-containing protein</fullName>
    </recommendedName>
</protein>
<sequence>MNEEQQHPTINDLIKRFKFTRILDSNPRMKIISLLGSIDNEDAIITVEKTHFIFDENVRRPSQDKNSQETIIYHVENEYSCIGGIEELKQLTSNDIYYWGLSIIKQDIVQNPTAKINLIWPANYVHIRRYDQQHLHLIRETPETYKEVVKPYVEEMSTPEKLKWVYDILYENSETSRVIYKDYEDDRKKSSFVILPDTRWDGVNLDGLYLVALPYRDDIRTVRDLRPSDRDWLIELNRKFRSIVPACYNFSVHADELKIFIHYQPSYYYFHFHIVNLKHPVLTDGSLVGKAILIEDAIDHLKTLGPEGYMARSLAYAIGESHELWRRGLKDEVGKQMKRDGIPEIPKVLNGFEKDS</sequence>
<proteinExistence type="inferred from homology"/>
<evidence type="ECO:0000256" key="2">
    <source>
        <dbReference type="ARBA" id="ARBA00004556"/>
    </source>
</evidence>
<dbReference type="RefSeq" id="XP_003958419.1">
    <property type="nucleotide sequence ID" value="XM_003958370.1"/>
</dbReference>
<dbReference type="InParanoid" id="H2AY34"/>
<dbReference type="SUPFAM" id="SSF102860">
    <property type="entry name" value="mRNA decapping enzyme DcpS N-terminal domain"/>
    <property type="match status" value="1"/>
</dbReference>
<evidence type="ECO:0000256" key="3">
    <source>
        <dbReference type="ARBA" id="ARBA00010208"/>
    </source>
</evidence>
<dbReference type="GO" id="GO:0016818">
    <property type="term" value="F:hydrolase activity, acting on acid anhydrides, in phosphorus-containing anhydrides"/>
    <property type="evidence" value="ECO:0007669"/>
    <property type="project" value="EnsemblFungi"/>
</dbReference>
<dbReference type="FunFam" id="3.30.428.10:FF:000015">
    <property type="entry name" value="m7GpppX diphosphatase"/>
    <property type="match status" value="1"/>
</dbReference>
<dbReference type="InterPro" id="IPR008594">
    <property type="entry name" value="DcpS/DCS2"/>
</dbReference>
<dbReference type="AlphaFoldDB" id="H2AY34"/>
<accession>H2AY34</accession>
<dbReference type="GO" id="GO:0007584">
    <property type="term" value="P:response to nutrient"/>
    <property type="evidence" value="ECO:0007669"/>
    <property type="project" value="EnsemblFungi"/>
</dbReference>
<dbReference type="GO" id="GO:0000340">
    <property type="term" value="F:RNA 7-methylguanosine cap binding"/>
    <property type="evidence" value="ECO:0007669"/>
    <property type="project" value="EnsemblFungi"/>
</dbReference>
<keyword evidence="9" id="KW-1185">Reference proteome</keyword>
<dbReference type="PIRSF" id="PIRSF028973">
    <property type="entry name" value="Scavenger_mRNA_decap_enz"/>
    <property type="match status" value="1"/>
</dbReference>
<dbReference type="GO" id="GO:0044692">
    <property type="term" value="F:exoribonuclease activator activity"/>
    <property type="evidence" value="ECO:0007669"/>
    <property type="project" value="EnsemblFungi"/>
</dbReference>
<comment type="subunit">
    <text evidence="6">Homodimer. Forms heterodimer with DCS2; the interaction inhibits the DCS1 scavenger decapping activity during post-diauxic growth.</text>
</comment>
<dbReference type="Gene3D" id="3.30.200.40">
    <property type="entry name" value="Scavenger mRNA decapping enzyme, N-terminal domain"/>
    <property type="match status" value="1"/>
</dbReference>
<dbReference type="GO" id="GO:0000290">
    <property type="term" value="P:deadenylation-dependent decapping of nuclear-transcribed mRNA"/>
    <property type="evidence" value="ECO:0007669"/>
    <property type="project" value="EnsemblFungi"/>
</dbReference>
<evidence type="ECO:0008006" key="10">
    <source>
        <dbReference type="Google" id="ProtNLM"/>
    </source>
</evidence>
<dbReference type="InterPro" id="IPR011145">
    <property type="entry name" value="Scavenger_mRNA_decap_enz_N"/>
</dbReference>
<evidence type="ECO:0000256" key="7">
    <source>
        <dbReference type="PIRSR" id="PIRSR028973-1"/>
    </source>
</evidence>
<reference evidence="8 9" key="1">
    <citation type="journal article" date="2011" name="Proc. Natl. Acad. Sci. U.S.A.">
        <title>Evolutionary erosion of yeast sex chromosomes by mating-type switching accidents.</title>
        <authorList>
            <person name="Gordon J.L."/>
            <person name="Armisen D."/>
            <person name="Proux-Wera E."/>
            <person name="Oheigeartaigh S.S."/>
            <person name="Byrne K.P."/>
            <person name="Wolfe K.H."/>
        </authorList>
    </citation>
    <scope>NUCLEOTIDE SEQUENCE [LARGE SCALE GENOMIC DNA]</scope>
    <source>
        <strain evidence="9">ATCC 22294 / BCRC 22015 / CBS 2517 / CECT 1963 / NBRC 1671 / NRRL Y-8276</strain>
    </source>
</reference>
<dbReference type="SUPFAM" id="SSF54197">
    <property type="entry name" value="HIT-like"/>
    <property type="match status" value="1"/>
</dbReference>
<dbReference type="GO" id="GO:0006970">
    <property type="term" value="P:response to osmotic stress"/>
    <property type="evidence" value="ECO:0007669"/>
    <property type="project" value="EnsemblFungi"/>
</dbReference>
<dbReference type="eggNOG" id="KOG3969">
    <property type="taxonomic scope" value="Eukaryota"/>
</dbReference>
<dbReference type="GO" id="GO:0009408">
    <property type="term" value="P:response to heat"/>
    <property type="evidence" value="ECO:0007669"/>
    <property type="project" value="EnsemblFungi"/>
</dbReference>
<dbReference type="Gene3D" id="3.30.428.10">
    <property type="entry name" value="HIT-like"/>
    <property type="match status" value="1"/>
</dbReference>
<dbReference type="GO" id="GO:0046982">
    <property type="term" value="F:protein heterodimerization activity"/>
    <property type="evidence" value="ECO:0007669"/>
    <property type="project" value="EnsemblFungi"/>
</dbReference>
<dbReference type="EMBL" id="HE650827">
    <property type="protein sequence ID" value="CCF59284.1"/>
    <property type="molecule type" value="Genomic_DNA"/>
</dbReference>
<dbReference type="PANTHER" id="PTHR12978:SF0">
    <property type="entry name" value="M7GPPPX DIPHOSPHATASE"/>
    <property type="match status" value="1"/>
</dbReference>
<evidence type="ECO:0000313" key="8">
    <source>
        <dbReference type="EMBL" id="CCF59284.1"/>
    </source>
</evidence>
<dbReference type="GO" id="GO:0042803">
    <property type="term" value="F:protein homodimerization activity"/>
    <property type="evidence" value="ECO:0007669"/>
    <property type="project" value="EnsemblFungi"/>
</dbReference>
<dbReference type="STRING" id="1071382.H2AY34"/>
<dbReference type="Proteomes" id="UP000005220">
    <property type="component" value="Chromosome 7"/>
</dbReference>
<dbReference type="GO" id="GO:0031086">
    <property type="term" value="P:nuclear-transcribed mRNA catabolic process, deadenylation-independent decay"/>
    <property type="evidence" value="ECO:0007669"/>
    <property type="project" value="EnsemblFungi"/>
</dbReference>
<keyword evidence="5" id="KW-0597">Phosphoprotein</keyword>
<dbReference type="Pfam" id="PF05652">
    <property type="entry name" value="DcpS"/>
    <property type="match status" value="1"/>
</dbReference>
<name>H2AY34_KAZAF</name>
<dbReference type="FunFam" id="3.30.200.40:FF:000002">
    <property type="entry name" value="m7GpppX diphosphatase"/>
    <property type="match status" value="1"/>
</dbReference>
<evidence type="ECO:0000256" key="4">
    <source>
        <dbReference type="ARBA" id="ARBA00022490"/>
    </source>
</evidence>
<dbReference type="InterPro" id="IPR036265">
    <property type="entry name" value="HIT-like_sf"/>
</dbReference>
<evidence type="ECO:0000256" key="6">
    <source>
        <dbReference type="ARBA" id="ARBA00061747"/>
    </source>
</evidence>
<feature type="active site" description="Nucleophile" evidence="7">
    <location>
        <position position="271"/>
    </location>
</feature>
<keyword evidence="4" id="KW-0963">Cytoplasm</keyword>
<dbReference type="Pfam" id="PF11969">
    <property type="entry name" value="DcpS_C"/>
    <property type="match status" value="1"/>
</dbReference>
<dbReference type="PANTHER" id="PTHR12978">
    <property type="entry name" value="HISTIDINE TRIAD HIT PROTEIN MEMBER"/>
    <property type="match status" value="1"/>
</dbReference>
<dbReference type="GO" id="GO:0000932">
    <property type="term" value="C:P-body"/>
    <property type="evidence" value="ECO:0007669"/>
    <property type="project" value="UniProtKB-SubCell"/>
</dbReference>
<dbReference type="OrthoDB" id="10264956at2759"/>
<dbReference type="GO" id="GO:0009267">
    <property type="term" value="P:cellular response to starvation"/>
    <property type="evidence" value="ECO:0007669"/>
    <property type="project" value="EnsemblFungi"/>
</dbReference>
<organism evidence="8 9">
    <name type="scientific">Kazachstania africana (strain ATCC 22294 / BCRC 22015 / CBS 2517 / CECT 1963 / NBRC 1671 / NRRL Y-8276)</name>
    <name type="common">Yeast</name>
    <name type="synonym">Kluyveromyces africanus</name>
    <dbReference type="NCBI Taxonomy" id="1071382"/>
    <lineage>
        <taxon>Eukaryota</taxon>
        <taxon>Fungi</taxon>
        <taxon>Dikarya</taxon>
        <taxon>Ascomycota</taxon>
        <taxon>Saccharomycotina</taxon>
        <taxon>Saccharomycetes</taxon>
        <taxon>Saccharomycetales</taxon>
        <taxon>Saccharomycetaceae</taxon>
        <taxon>Kazachstania</taxon>
    </lineage>
</organism>
<evidence type="ECO:0000256" key="5">
    <source>
        <dbReference type="ARBA" id="ARBA00022553"/>
    </source>
</evidence>
<comment type="similarity">
    <text evidence="3">Belongs to the HIT family.</text>
</comment>
<dbReference type="HOGENOM" id="CLU_041045_0_1_1"/>